<name>M6W2B0_9LEPT</name>
<proteinExistence type="predicted"/>
<evidence type="ECO:0000313" key="1">
    <source>
        <dbReference type="EMBL" id="EMO55948.1"/>
    </source>
</evidence>
<dbReference type="EMBL" id="AKWD02000002">
    <property type="protein sequence ID" value="EMO55948.1"/>
    <property type="molecule type" value="Genomic_DNA"/>
</dbReference>
<sequence length="50" mass="6001">MVALLVNSISRLVFLTFEAVAFRKKAYNSIEDLQKDLDQWIYSYNYERTH</sequence>
<dbReference type="AlphaFoldDB" id="M6W2B0"/>
<comment type="caution">
    <text evidence="1">The sequence shown here is derived from an EMBL/GenBank/DDBJ whole genome shotgun (WGS) entry which is preliminary data.</text>
</comment>
<accession>M6W2B0</accession>
<gene>
    <name evidence="1" type="ORF">LEP1GSC172_2431</name>
</gene>
<protein>
    <recommendedName>
        <fullName evidence="3">Integrase core domain protein</fullName>
    </recommendedName>
</protein>
<dbReference type="Proteomes" id="UP000012112">
    <property type="component" value="Unassembled WGS sequence"/>
</dbReference>
<evidence type="ECO:0000313" key="2">
    <source>
        <dbReference type="Proteomes" id="UP000012112"/>
    </source>
</evidence>
<reference evidence="1 2" key="1">
    <citation type="submission" date="2013-01" db="EMBL/GenBank/DDBJ databases">
        <authorList>
            <person name="Harkins D.M."/>
            <person name="Durkin A.S."/>
            <person name="Brinkac L.M."/>
            <person name="Haft D.H."/>
            <person name="Selengut J.D."/>
            <person name="Sanka R."/>
            <person name="DePew J."/>
            <person name="Purushe J."/>
            <person name="Matthias M.A."/>
            <person name="Vinetz J.M."/>
            <person name="Sutton G.G."/>
            <person name="Nierman W.C."/>
            <person name="Fouts D.E."/>
        </authorList>
    </citation>
    <scope>NUCLEOTIDE SEQUENCE [LARGE SCALE GENOMIC DNA]</scope>
    <source>
        <strain evidence="1 2">HAI1536</strain>
    </source>
</reference>
<evidence type="ECO:0008006" key="3">
    <source>
        <dbReference type="Google" id="ProtNLM"/>
    </source>
</evidence>
<organism evidence="1 2">
    <name type="scientific">Leptospira noguchii</name>
    <dbReference type="NCBI Taxonomy" id="28182"/>
    <lineage>
        <taxon>Bacteria</taxon>
        <taxon>Pseudomonadati</taxon>
        <taxon>Spirochaetota</taxon>
        <taxon>Spirochaetia</taxon>
        <taxon>Leptospirales</taxon>
        <taxon>Leptospiraceae</taxon>
        <taxon>Leptospira</taxon>
    </lineage>
</organism>